<keyword evidence="1" id="KW-0805">Transcription regulation</keyword>
<protein>
    <submittedName>
        <fullName evidence="6">Helix-turn-helix domain-containing protein</fullName>
    </submittedName>
</protein>
<dbReference type="EMBL" id="VOQQ01000001">
    <property type="protein sequence ID" value="TXC62577.1"/>
    <property type="molecule type" value="Genomic_DNA"/>
</dbReference>
<dbReference type="RefSeq" id="WP_147041966.1">
    <property type="nucleotide sequence ID" value="NZ_BAABIR010000001.1"/>
</dbReference>
<dbReference type="InterPro" id="IPR029016">
    <property type="entry name" value="GAF-like_dom_sf"/>
</dbReference>
<evidence type="ECO:0000256" key="1">
    <source>
        <dbReference type="ARBA" id="ARBA00023015"/>
    </source>
</evidence>
<dbReference type="GO" id="GO:0003700">
    <property type="term" value="F:DNA-binding transcription factor activity"/>
    <property type="evidence" value="ECO:0007669"/>
    <property type="project" value="TreeGrafter"/>
</dbReference>
<evidence type="ECO:0000259" key="4">
    <source>
        <dbReference type="PROSITE" id="PS51077"/>
    </source>
</evidence>
<dbReference type="OrthoDB" id="7495200at2"/>
<keyword evidence="7" id="KW-1185">Reference proteome</keyword>
<reference evidence="6 7" key="1">
    <citation type="journal article" date="2015" name="J. Microbiol.">
        <title>Sphingosinicella ginsenosidimutans sp. nov., with ginsenoside converting activity.</title>
        <authorList>
            <person name="Kim J.K."/>
            <person name="Kang M.S."/>
            <person name="Park S.C."/>
            <person name="Kim K.M."/>
            <person name="Choi K."/>
            <person name="Yoon M.H."/>
            <person name="Im W.T."/>
        </authorList>
    </citation>
    <scope>NUCLEOTIDE SEQUENCE [LARGE SCALE GENOMIC DNA]</scope>
    <source>
        <strain evidence="6 7">BS-11</strain>
    </source>
</reference>
<dbReference type="Pfam" id="PF09339">
    <property type="entry name" value="HTH_IclR"/>
    <property type="match status" value="1"/>
</dbReference>
<evidence type="ECO:0000256" key="2">
    <source>
        <dbReference type="ARBA" id="ARBA00023125"/>
    </source>
</evidence>
<organism evidence="6 7">
    <name type="scientific">Allosphingosinicella ginsenosidimutans</name>
    <dbReference type="NCBI Taxonomy" id="1176539"/>
    <lineage>
        <taxon>Bacteria</taxon>
        <taxon>Pseudomonadati</taxon>
        <taxon>Pseudomonadota</taxon>
        <taxon>Alphaproteobacteria</taxon>
        <taxon>Sphingomonadales</taxon>
        <taxon>Sphingomonadaceae</taxon>
        <taxon>Allosphingosinicella</taxon>
    </lineage>
</organism>
<gene>
    <name evidence="6" type="ORF">FRZ32_02220</name>
</gene>
<comment type="caution">
    <text evidence="6">The sequence shown here is derived from an EMBL/GenBank/DDBJ whole genome shotgun (WGS) entry which is preliminary data.</text>
</comment>
<dbReference type="GO" id="GO:0003677">
    <property type="term" value="F:DNA binding"/>
    <property type="evidence" value="ECO:0007669"/>
    <property type="project" value="UniProtKB-KW"/>
</dbReference>
<dbReference type="PROSITE" id="PS51077">
    <property type="entry name" value="HTH_ICLR"/>
    <property type="match status" value="1"/>
</dbReference>
<evidence type="ECO:0000313" key="7">
    <source>
        <dbReference type="Proteomes" id="UP000321249"/>
    </source>
</evidence>
<dbReference type="PROSITE" id="PS51078">
    <property type="entry name" value="ICLR_ED"/>
    <property type="match status" value="1"/>
</dbReference>
<dbReference type="InterPro" id="IPR014757">
    <property type="entry name" value="Tscrpt_reg_IclR_C"/>
</dbReference>
<evidence type="ECO:0000256" key="3">
    <source>
        <dbReference type="ARBA" id="ARBA00023163"/>
    </source>
</evidence>
<keyword evidence="2" id="KW-0238">DNA-binding</keyword>
<dbReference type="AlphaFoldDB" id="A0A5C6TQ32"/>
<dbReference type="Gene3D" id="3.30.450.40">
    <property type="match status" value="1"/>
</dbReference>
<evidence type="ECO:0000313" key="6">
    <source>
        <dbReference type="EMBL" id="TXC62577.1"/>
    </source>
</evidence>
<dbReference type="CDD" id="cd00090">
    <property type="entry name" value="HTH_ARSR"/>
    <property type="match status" value="1"/>
</dbReference>
<accession>A0A5C6TQ32</accession>
<name>A0A5C6TQ32_9SPHN</name>
<dbReference type="InterPro" id="IPR036390">
    <property type="entry name" value="WH_DNA-bd_sf"/>
</dbReference>
<dbReference type="InterPro" id="IPR036388">
    <property type="entry name" value="WH-like_DNA-bd_sf"/>
</dbReference>
<dbReference type="SUPFAM" id="SSF55781">
    <property type="entry name" value="GAF domain-like"/>
    <property type="match status" value="1"/>
</dbReference>
<dbReference type="InterPro" id="IPR050707">
    <property type="entry name" value="HTH_MetabolicPath_Reg"/>
</dbReference>
<dbReference type="PANTHER" id="PTHR30136:SF35">
    <property type="entry name" value="HTH-TYPE TRANSCRIPTIONAL REGULATOR RV1719"/>
    <property type="match status" value="1"/>
</dbReference>
<evidence type="ECO:0000259" key="5">
    <source>
        <dbReference type="PROSITE" id="PS51078"/>
    </source>
</evidence>
<feature type="domain" description="HTH iclR-type" evidence="4">
    <location>
        <begin position="6"/>
        <end position="69"/>
    </location>
</feature>
<dbReference type="SUPFAM" id="SSF46785">
    <property type="entry name" value="Winged helix' DNA-binding domain"/>
    <property type="match status" value="1"/>
</dbReference>
<dbReference type="Proteomes" id="UP000321249">
    <property type="component" value="Unassembled WGS sequence"/>
</dbReference>
<feature type="domain" description="IclR-ED" evidence="5">
    <location>
        <begin position="70"/>
        <end position="291"/>
    </location>
</feature>
<dbReference type="SMART" id="SM00346">
    <property type="entry name" value="HTH_ICLR"/>
    <property type="match status" value="1"/>
</dbReference>
<dbReference type="Gene3D" id="1.10.10.10">
    <property type="entry name" value="Winged helix-like DNA-binding domain superfamily/Winged helix DNA-binding domain"/>
    <property type="match status" value="1"/>
</dbReference>
<sequence>MPKPLSNPTMRVLQVMEYLATRPSGTYGLSELSRSIGMSKSTCLSILNTLVDAGYVIQHPVQRYYSLGPAAIAVGQAALTRFPDVTDVFPVLKKLARETNMTATCEALAGDQLVVVASAGRGDPLSGIGRTGVRLPFSPPYGAPFGATAELEAFRDYLDRADPPLSDDEVKRLVRSFEIGRQRGFFVGLDLPADHPLHEKLAEAWTARSPDRKLQSIVAARRMAGYLLDDIDLAAIYAVSSIQAPVVSRGGTVEIALALLAFGWKATGAQLIATAHKLVAAAEAVAEGRPHRR</sequence>
<dbReference type="GO" id="GO:0045892">
    <property type="term" value="P:negative regulation of DNA-templated transcription"/>
    <property type="evidence" value="ECO:0007669"/>
    <property type="project" value="TreeGrafter"/>
</dbReference>
<dbReference type="InterPro" id="IPR005471">
    <property type="entry name" value="Tscrpt_reg_IclR_N"/>
</dbReference>
<proteinExistence type="predicted"/>
<keyword evidence="3" id="KW-0804">Transcription</keyword>
<dbReference type="PANTHER" id="PTHR30136">
    <property type="entry name" value="HELIX-TURN-HELIX TRANSCRIPTIONAL REGULATOR, ICLR FAMILY"/>
    <property type="match status" value="1"/>
</dbReference>
<dbReference type="InterPro" id="IPR011991">
    <property type="entry name" value="ArsR-like_HTH"/>
</dbReference>